<dbReference type="InterPro" id="IPR058346">
    <property type="entry name" value="DUF8033"/>
</dbReference>
<feature type="domain" description="DUF8033" evidence="1">
    <location>
        <begin position="12"/>
        <end position="62"/>
    </location>
</feature>
<dbReference type="Pfam" id="PF26096">
    <property type="entry name" value="DUF8033"/>
    <property type="match status" value="1"/>
</dbReference>
<sequence>MAQIYLRKGTGRNTQAYRLSLNGHKLYFSYETCIGYDGPLGRFRLQNVWGPTTGRHINEMHLKDWPVVGKEAMEEALKSI</sequence>
<proteinExistence type="predicted"/>
<evidence type="ECO:0000313" key="2">
    <source>
        <dbReference type="EMBL" id="QJA55007.1"/>
    </source>
</evidence>
<organism evidence="2">
    <name type="scientific">viral metagenome</name>
    <dbReference type="NCBI Taxonomy" id="1070528"/>
    <lineage>
        <taxon>unclassified sequences</taxon>
        <taxon>metagenomes</taxon>
        <taxon>organismal metagenomes</taxon>
    </lineage>
</organism>
<dbReference type="AlphaFoldDB" id="A0A6H2A5Y9"/>
<accession>A0A6H2A5Y9</accession>
<evidence type="ECO:0000259" key="1">
    <source>
        <dbReference type="Pfam" id="PF26096"/>
    </source>
</evidence>
<name>A0A6H2A5Y9_9ZZZZ</name>
<gene>
    <name evidence="2" type="ORF">TM448A06459_0009</name>
</gene>
<protein>
    <recommendedName>
        <fullName evidence="1">DUF8033 domain-containing protein</fullName>
    </recommendedName>
</protein>
<reference evidence="2" key="1">
    <citation type="submission" date="2020-03" db="EMBL/GenBank/DDBJ databases">
        <title>The deep terrestrial virosphere.</title>
        <authorList>
            <person name="Holmfeldt K."/>
            <person name="Nilsson E."/>
            <person name="Simone D."/>
            <person name="Lopez-Fernandez M."/>
            <person name="Wu X."/>
            <person name="de Brujin I."/>
            <person name="Lundin D."/>
            <person name="Andersson A."/>
            <person name="Bertilsson S."/>
            <person name="Dopson M."/>
        </authorList>
    </citation>
    <scope>NUCLEOTIDE SEQUENCE</scope>
    <source>
        <strain evidence="2">TM448A06459</strain>
    </source>
</reference>
<dbReference type="EMBL" id="MT144558">
    <property type="protein sequence ID" value="QJA55007.1"/>
    <property type="molecule type" value="Genomic_DNA"/>
</dbReference>